<dbReference type="InterPro" id="IPR000277">
    <property type="entry name" value="Cys/Met-Metab_PyrdxlP-dep_enz"/>
</dbReference>
<dbReference type="HOGENOM" id="CLU_011302_1_0_1"/>
<dbReference type="InterPro" id="IPR015421">
    <property type="entry name" value="PyrdxlP-dep_Trfase_major"/>
</dbReference>
<dbReference type="Proteomes" id="UP000016930">
    <property type="component" value="Unassembled WGS sequence"/>
</dbReference>
<comment type="similarity">
    <text evidence="3">Belongs to the trans-sulfuration enzymes family.</text>
</comment>
<dbReference type="GO" id="GO:0003962">
    <property type="term" value="F:cystathionine gamma-synthase activity"/>
    <property type="evidence" value="ECO:0007669"/>
    <property type="project" value="TreeGrafter"/>
</dbReference>
<gene>
    <name evidence="4" type="ORF">CERSUDRAFT_61753</name>
</gene>
<evidence type="ECO:0000256" key="1">
    <source>
        <dbReference type="ARBA" id="ARBA00001933"/>
    </source>
</evidence>
<proteinExistence type="inferred from homology"/>
<evidence type="ECO:0000256" key="3">
    <source>
        <dbReference type="RuleBase" id="RU362118"/>
    </source>
</evidence>
<keyword evidence="2 3" id="KW-0663">Pyridoxal phosphate</keyword>
<dbReference type="AlphaFoldDB" id="M2PY03"/>
<dbReference type="STRING" id="914234.M2PY03"/>
<evidence type="ECO:0008006" key="6">
    <source>
        <dbReference type="Google" id="ProtNLM"/>
    </source>
</evidence>
<dbReference type="GO" id="GO:0019346">
    <property type="term" value="P:transsulfuration"/>
    <property type="evidence" value="ECO:0007669"/>
    <property type="project" value="InterPro"/>
</dbReference>
<dbReference type="Pfam" id="PF01053">
    <property type="entry name" value="Cys_Met_Meta_PP"/>
    <property type="match status" value="1"/>
</dbReference>
<comment type="cofactor">
    <cofactor evidence="1 3">
        <name>pyridoxal 5'-phosphate</name>
        <dbReference type="ChEBI" id="CHEBI:597326"/>
    </cofactor>
</comment>
<evidence type="ECO:0000256" key="2">
    <source>
        <dbReference type="ARBA" id="ARBA00022898"/>
    </source>
</evidence>
<sequence length="554" mass="61015">MACTHVPIGQPLPEAAGKHALSVSLPTWSSHIGFKEDDRRVTDLMQTGYPRFWAHWDIRKLSKFLEDRYGKAGEKAHLLRSASAAQACCAFMSARNVSARVVKCDLPTKARPGADLHIVFYPEDGFGVAKEFWQHTGLGVTTRLTHYYMNLLLGDGCLAKIPGGAGTADLDNDDSRLTEAAIGAKLKIRRRIADLVQIDVENVFLYPAGMHAIWSAHQLCMQVLGESKSVCFGFPYVDTLKVLEKWGPGCYFFPDGADKFIDELEELMVSLKNGKSSAVSPILAIFTELPSNPLLRSVNFPRLRQLADKYEIPIVVDETVGNFANVDMMSYADIVVSSLSKLFSGQADVMGGSLILNPTGKHYSALMNQLCATYEDMYFDEDVIVMERNSRDFVQRSSIIDSNTDAVTAYLKSSDCAAVVKEVYYPKFQTRAHYDTCRRPNGGYGGLFSILFASVAAAQGFFDALPCPKGPSFGTNFTLVCPYAIIAHYRELDWAKSHGVPIELVRVWVGLEKFGDLMDAFRGAIKAAEEAHAHHAPGDMPQAIWRAASCSAGE</sequence>
<dbReference type="InterPro" id="IPR051750">
    <property type="entry name" value="Trans-sulfuration_enzymes"/>
</dbReference>
<dbReference type="Gene3D" id="3.90.1150.10">
    <property type="entry name" value="Aspartate Aminotransferase, domain 1"/>
    <property type="match status" value="1"/>
</dbReference>
<keyword evidence="5" id="KW-1185">Reference proteome</keyword>
<dbReference type="InterPro" id="IPR015424">
    <property type="entry name" value="PyrdxlP-dep_Trfase"/>
</dbReference>
<dbReference type="EMBL" id="KB445791">
    <property type="protein sequence ID" value="EMD41784.1"/>
    <property type="molecule type" value="Genomic_DNA"/>
</dbReference>
<dbReference type="PANTHER" id="PTHR42699:SF1">
    <property type="entry name" value="CYSTATHIONINE GAMMA-SYNTHASE-RELATED"/>
    <property type="match status" value="1"/>
</dbReference>
<evidence type="ECO:0000313" key="4">
    <source>
        <dbReference type="EMBL" id="EMD41784.1"/>
    </source>
</evidence>
<dbReference type="InterPro" id="IPR015422">
    <property type="entry name" value="PyrdxlP-dep_Trfase_small"/>
</dbReference>
<organism evidence="4 5">
    <name type="scientific">Ceriporiopsis subvermispora (strain B)</name>
    <name type="common">White-rot fungus</name>
    <name type="synonym">Gelatoporia subvermispora</name>
    <dbReference type="NCBI Taxonomy" id="914234"/>
    <lineage>
        <taxon>Eukaryota</taxon>
        <taxon>Fungi</taxon>
        <taxon>Dikarya</taxon>
        <taxon>Basidiomycota</taxon>
        <taxon>Agaricomycotina</taxon>
        <taxon>Agaricomycetes</taxon>
        <taxon>Polyporales</taxon>
        <taxon>Gelatoporiaceae</taxon>
        <taxon>Gelatoporia</taxon>
    </lineage>
</organism>
<protein>
    <recommendedName>
        <fullName evidence="6">Cystathionine gamma-synthase</fullName>
    </recommendedName>
</protein>
<dbReference type="SUPFAM" id="SSF53383">
    <property type="entry name" value="PLP-dependent transferases"/>
    <property type="match status" value="1"/>
</dbReference>
<accession>M2PY03</accession>
<name>M2PY03_CERS8</name>
<dbReference type="PANTHER" id="PTHR42699">
    <property type="match status" value="1"/>
</dbReference>
<dbReference type="FunFam" id="3.90.1150.10:FF:000063">
    <property type="entry name" value="Probable cystathionine gamma-synthase"/>
    <property type="match status" value="1"/>
</dbReference>
<dbReference type="GO" id="GO:0030170">
    <property type="term" value="F:pyridoxal phosphate binding"/>
    <property type="evidence" value="ECO:0007669"/>
    <property type="project" value="InterPro"/>
</dbReference>
<reference evidence="4 5" key="1">
    <citation type="journal article" date="2012" name="Proc. Natl. Acad. Sci. U.S.A.">
        <title>Comparative genomics of Ceriporiopsis subvermispora and Phanerochaete chrysosporium provide insight into selective ligninolysis.</title>
        <authorList>
            <person name="Fernandez-Fueyo E."/>
            <person name="Ruiz-Duenas F.J."/>
            <person name="Ferreira P."/>
            <person name="Floudas D."/>
            <person name="Hibbett D.S."/>
            <person name="Canessa P."/>
            <person name="Larrondo L.F."/>
            <person name="James T.Y."/>
            <person name="Seelenfreund D."/>
            <person name="Lobos S."/>
            <person name="Polanco R."/>
            <person name="Tello M."/>
            <person name="Honda Y."/>
            <person name="Watanabe T."/>
            <person name="Watanabe T."/>
            <person name="Ryu J.S."/>
            <person name="Kubicek C.P."/>
            <person name="Schmoll M."/>
            <person name="Gaskell J."/>
            <person name="Hammel K.E."/>
            <person name="St John F.J."/>
            <person name="Vanden Wymelenberg A."/>
            <person name="Sabat G."/>
            <person name="Splinter BonDurant S."/>
            <person name="Syed K."/>
            <person name="Yadav J.S."/>
            <person name="Doddapaneni H."/>
            <person name="Subramanian V."/>
            <person name="Lavin J.L."/>
            <person name="Oguiza J.A."/>
            <person name="Perez G."/>
            <person name="Pisabarro A.G."/>
            <person name="Ramirez L."/>
            <person name="Santoyo F."/>
            <person name="Master E."/>
            <person name="Coutinho P.M."/>
            <person name="Henrissat B."/>
            <person name="Lombard V."/>
            <person name="Magnuson J.K."/>
            <person name="Kuees U."/>
            <person name="Hori C."/>
            <person name="Igarashi K."/>
            <person name="Samejima M."/>
            <person name="Held B.W."/>
            <person name="Barry K.W."/>
            <person name="LaButti K.M."/>
            <person name="Lapidus A."/>
            <person name="Lindquist E.A."/>
            <person name="Lucas S.M."/>
            <person name="Riley R."/>
            <person name="Salamov A.A."/>
            <person name="Hoffmeister D."/>
            <person name="Schwenk D."/>
            <person name="Hadar Y."/>
            <person name="Yarden O."/>
            <person name="de Vries R.P."/>
            <person name="Wiebenga A."/>
            <person name="Stenlid J."/>
            <person name="Eastwood D."/>
            <person name="Grigoriev I.V."/>
            <person name="Berka R.M."/>
            <person name="Blanchette R.A."/>
            <person name="Kersten P."/>
            <person name="Martinez A.T."/>
            <person name="Vicuna R."/>
            <person name="Cullen D."/>
        </authorList>
    </citation>
    <scope>NUCLEOTIDE SEQUENCE [LARGE SCALE GENOMIC DNA]</scope>
    <source>
        <strain evidence="4 5">B</strain>
    </source>
</reference>
<dbReference type="OrthoDB" id="10047078at2759"/>
<evidence type="ECO:0000313" key="5">
    <source>
        <dbReference type="Proteomes" id="UP000016930"/>
    </source>
</evidence>
<dbReference type="Gene3D" id="3.40.640.10">
    <property type="entry name" value="Type I PLP-dependent aspartate aminotransferase-like (Major domain)"/>
    <property type="match status" value="1"/>
</dbReference>